<comment type="caution">
    <text evidence="12">The sequence shown here is derived from an EMBL/GenBank/DDBJ whole genome shotgun (WGS) entry which is preliminary data.</text>
</comment>
<gene>
    <name evidence="9 12" type="primary">lspA</name>
    <name evidence="12" type="ORF">CR164_10410</name>
</gene>
<keyword evidence="4 9" id="KW-0812">Transmembrane</keyword>
<name>A0A317T7I1_9CHLB</name>
<evidence type="ECO:0000256" key="2">
    <source>
        <dbReference type="ARBA" id="ARBA00022475"/>
    </source>
</evidence>
<dbReference type="EC" id="3.4.23.36" evidence="9"/>
<sequence>MLLFFFIAIIVVAFDQFTKKLAVDYLMQNEGSIILIANWLKLTYTENSGIAFGVSLGSQAVLITITALILVALLVYVVLSKNRKPAFLVTFGLILGGGIGNLIDRATVGRVVDFIHVDIYQGYLFGSWVSLWPVFNIADSAITVGACLLLLLYNRIFNP</sequence>
<feature type="transmembrane region" description="Helical" evidence="9">
    <location>
        <begin position="50"/>
        <end position="79"/>
    </location>
</feature>
<evidence type="ECO:0000256" key="4">
    <source>
        <dbReference type="ARBA" id="ARBA00022692"/>
    </source>
</evidence>
<dbReference type="EMBL" id="PDNZ01000007">
    <property type="protein sequence ID" value="PWW81436.1"/>
    <property type="molecule type" value="Genomic_DNA"/>
</dbReference>
<keyword evidence="6 9" id="KW-0378">Hydrolase</keyword>
<evidence type="ECO:0000256" key="8">
    <source>
        <dbReference type="ARBA" id="ARBA00023136"/>
    </source>
</evidence>
<evidence type="ECO:0000256" key="3">
    <source>
        <dbReference type="ARBA" id="ARBA00022670"/>
    </source>
</evidence>
<dbReference type="HAMAP" id="MF_00161">
    <property type="entry name" value="LspA"/>
    <property type="match status" value="1"/>
</dbReference>
<dbReference type="PANTHER" id="PTHR33695">
    <property type="entry name" value="LIPOPROTEIN SIGNAL PEPTIDASE"/>
    <property type="match status" value="1"/>
</dbReference>
<keyword evidence="2 9" id="KW-1003">Cell membrane</keyword>
<feature type="transmembrane region" description="Helical" evidence="9">
    <location>
        <begin position="131"/>
        <end position="153"/>
    </location>
</feature>
<dbReference type="AlphaFoldDB" id="A0A317T7I1"/>
<dbReference type="Proteomes" id="UP000246278">
    <property type="component" value="Unassembled WGS sequence"/>
</dbReference>
<accession>A0A317T7I1</accession>
<evidence type="ECO:0000313" key="12">
    <source>
        <dbReference type="EMBL" id="PWW81436.1"/>
    </source>
</evidence>
<evidence type="ECO:0000256" key="9">
    <source>
        <dbReference type="HAMAP-Rule" id="MF_00161"/>
    </source>
</evidence>
<comment type="similarity">
    <text evidence="1 9 11">Belongs to the peptidase A8 family.</text>
</comment>
<organism evidence="12 13">
    <name type="scientific">Prosthecochloris marina</name>
    <dbReference type="NCBI Taxonomy" id="2017681"/>
    <lineage>
        <taxon>Bacteria</taxon>
        <taxon>Pseudomonadati</taxon>
        <taxon>Chlorobiota</taxon>
        <taxon>Chlorobiia</taxon>
        <taxon>Chlorobiales</taxon>
        <taxon>Chlorobiaceae</taxon>
        <taxon>Prosthecochloris</taxon>
    </lineage>
</organism>
<keyword evidence="8 9" id="KW-0472">Membrane</keyword>
<keyword evidence="3 9" id="KW-0645">Protease</keyword>
<dbReference type="InterPro" id="IPR001872">
    <property type="entry name" value="Peptidase_A8"/>
</dbReference>
<dbReference type="PROSITE" id="PS00855">
    <property type="entry name" value="SPASE_II"/>
    <property type="match status" value="1"/>
</dbReference>
<feature type="active site" evidence="9">
    <location>
        <position position="113"/>
    </location>
</feature>
<comment type="catalytic activity">
    <reaction evidence="9 10">
        <text>Release of signal peptides from bacterial membrane prolipoproteins. Hydrolyzes -Xaa-Yaa-Zaa-|-(S,diacylglyceryl)Cys-, in which Xaa is hydrophobic (preferably Leu), and Yaa (Ala or Ser) and Zaa (Gly or Ala) have small, neutral side chains.</text>
        <dbReference type="EC" id="3.4.23.36"/>
    </reaction>
</comment>
<evidence type="ECO:0000256" key="6">
    <source>
        <dbReference type="ARBA" id="ARBA00022801"/>
    </source>
</evidence>
<keyword evidence="7 9" id="KW-1133">Transmembrane helix</keyword>
<dbReference type="GO" id="GO:0004190">
    <property type="term" value="F:aspartic-type endopeptidase activity"/>
    <property type="evidence" value="ECO:0007669"/>
    <property type="project" value="UniProtKB-UniRule"/>
</dbReference>
<evidence type="ECO:0000313" key="13">
    <source>
        <dbReference type="Proteomes" id="UP000246278"/>
    </source>
</evidence>
<dbReference type="NCBIfam" id="TIGR00077">
    <property type="entry name" value="lspA"/>
    <property type="match status" value="1"/>
</dbReference>
<evidence type="ECO:0000256" key="7">
    <source>
        <dbReference type="ARBA" id="ARBA00022989"/>
    </source>
</evidence>
<dbReference type="Pfam" id="PF01252">
    <property type="entry name" value="Peptidase_A8"/>
    <property type="match status" value="1"/>
</dbReference>
<keyword evidence="13" id="KW-1185">Reference proteome</keyword>
<comment type="pathway">
    <text evidence="9">Protein modification; lipoprotein biosynthesis (signal peptide cleavage).</text>
</comment>
<proteinExistence type="inferred from homology"/>
<comment type="subcellular location">
    <subcellularLocation>
        <location evidence="9">Cell membrane</location>
        <topology evidence="9">Multi-pass membrane protein</topology>
    </subcellularLocation>
</comment>
<dbReference type="GO" id="GO:0006508">
    <property type="term" value="P:proteolysis"/>
    <property type="evidence" value="ECO:0007669"/>
    <property type="project" value="UniProtKB-KW"/>
</dbReference>
<keyword evidence="5 9" id="KW-0064">Aspartyl protease</keyword>
<dbReference type="GO" id="GO:0005886">
    <property type="term" value="C:plasma membrane"/>
    <property type="evidence" value="ECO:0007669"/>
    <property type="project" value="UniProtKB-SubCell"/>
</dbReference>
<evidence type="ECO:0000256" key="1">
    <source>
        <dbReference type="ARBA" id="ARBA00006139"/>
    </source>
</evidence>
<dbReference type="RefSeq" id="WP_110023930.1">
    <property type="nucleotide sequence ID" value="NZ_PDNZ01000007.1"/>
</dbReference>
<feature type="active site" evidence="9">
    <location>
        <position position="139"/>
    </location>
</feature>
<feature type="transmembrane region" description="Helical" evidence="9">
    <location>
        <begin position="86"/>
        <end position="103"/>
    </location>
</feature>
<evidence type="ECO:0000256" key="11">
    <source>
        <dbReference type="RuleBase" id="RU004181"/>
    </source>
</evidence>
<reference evidence="13" key="1">
    <citation type="submission" date="2017-10" db="EMBL/GenBank/DDBJ databases">
        <authorList>
            <person name="Gaisin V.A."/>
            <person name="Rysina M.S."/>
            <person name="Grouzdev D.S."/>
        </authorList>
    </citation>
    <scope>NUCLEOTIDE SEQUENCE [LARGE SCALE GENOMIC DNA]</scope>
    <source>
        <strain evidence="13">V1</strain>
    </source>
</reference>
<comment type="function">
    <text evidence="9 10">This protein specifically catalyzes the removal of signal peptides from prolipoproteins.</text>
</comment>
<dbReference type="PRINTS" id="PR00781">
    <property type="entry name" value="LIPOSIGPTASE"/>
</dbReference>
<evidence type="ECO:0000256" key="5">
    <source>
        <dbReference type="ARBA" id="ARBA00022750"/>
    </source>
</evidence>
<evidence type="ECO:0000256" key="10">
    <source>
        <dbReference type="RuleBase" id="RU000594"/>
    </source>
</evidence>
<dbReference type="OrthoDB" id="9810259at2"/>
<comment type="caution">
    <text evidence="9">Lacks conserved residue(s) required for the propagation of feature annotation.</text>
</comment>
<dbReference type="NCBIfam" id="NF011368">
    <property type="entry name" value="PRK14787.1"/>
    <property type="match status" value="1"/>
</dbReference>
<dbReference type="PANTHER" id="PTHR33695:SF1">
    <property type="entry name" value="LIPOPROTEIN SIGNAL PEPTIDASE"/>
    <property type="match status" value="1"/>
</dbReference>
<protein>
    <recommendedName>
        <fullName evidence="9">Lipoprotein signal peptidase</fullName>
        <ecNumber evidence="9">3.4.23.36</ecNumber>
    </recommendedName>
    <alternativeName>
        <fullName evidence="9">Prolipoprotein signal peptidase</fullName>
    </alternativeName>
    <alternativeName>
        <fullName evidence="9">Signal peptidase II</fullName>
        <shortName evidence="9">SPase II</shortName>
    </alternativeName>
</protein>
<dbReference type="UniPathway" id="UPA00665"/>